<accession>A0A2G4F119</accession>
<dbReference type="AlphaFoldDB" id="A0A2G4F119"/>
<sequence length="77" mass="8652">MVGNNAWMQNIKEWIEQNHPNLVTTGYQITSSDTTDYNCIAWRADAAHLLCLAENEGKLKHPGVKGRSTKRLQLGNV</sequence>
<dbReference type="Proteomes" id="UP000226442">
    <property type="component" value="Unassembled WGS sequence"/>
</dbReference>
<reference evidence="1" key="1">
    <citation type="submission" date="2017-10" db="EMBL/GenBank/DDBJ databases">
        <title>Draft genome sequence of the planktic cyanobacteria Tychonema bourrellyi isolated from alpine lentic freshwater.</title>
        <authorList>
            <person name="Tett A."/>
            <person name="Armanini F."/>
            <person name="Asnicar F."/>
            <person name="Boscaini A."/>
            <person name="Pasolli E."/>
            <person name="Zolfo M."/>
            <person name="Donati C."/>
            <person name="Salmaso N."/>
            <person name="Segata N."/>
        </authorList>
    </citation>
    <scope>NUCLEOTIDE SEQUENCE</scope>
    <source>
        <strain evidence="1">FEM_GT703</strain>
    </source>
</reference>
<comment type="caution">
    <text evidence="1">The sequence shown here is derived from an EMBL/GenBank/DDBJ whole genome shotgun (WGS) entry which is preliminary data.</text>
</comment>
<organism evidence="1 2">
    <name type="scientific">Tychonema bourrellyi FEM_GT703</name>
    <dbReference type="NCBI Taxonomy" id="2040638"/>
    <lineage>
        <taxon>Bacteria</taxon>
        <taxon>Bacillati</taxon>
        <taxon>Cyanobacteriota</taxon>
        <taxon>Cyanophyceae</taxon>
        <taxon>Oscillatoriophycideae</taxon>
        <taxon>Oscillatoriales</taxon>
        <taxon>Microcoleaceae</taxon>
        <taxon>Tychonema</taxon>
    </lineage>
</organism>
<dbReference type="EMBL" id="NXIB02000052">
    <property type="protein sequence ID" value="PHX55446.1"/>
    <property type="molecule type" value="Genomic_DNA"/>
</dbReference>
<protein>
    <submittedName>
        <fullName evidence="1">Uncharacterized protein</fullName>
    </submittedName>
</protein>
<keyword evidence="2" id="KW-1185">Reference proteome</keyword>
<gene>
    <name evidence="1" type="ORF">CP500_010720</name>
</gene>
<evidence type="ECO:0000313" key="2">
    <source>
        <dbReference type="Proteomes" id="UP000226442"/>
    </source>
</evidence>
<proteinExistence type="predicted"/>
<dbReference type="RefSeq" id="WP_096830109.1">
    <property type="nucleotide sequence ID" value="NZ_NXIB02000052.1"/>
</dbReference>
<name>A0A2G4F119_9CYAN</name>
<evidence type="ECO:0000313" key="1">
    <source>
        <dbReference type="EMBL" id="PHX55446.1"/>
    </source>
</evidence>